<feature type="domain" description="L27" evidence="1">
    <location>
        <begin position="1"/>
        <end position="28"/>
    </location>
</feature>
<protein>
    <submittedName>
        <fullName evidence="2">NPCL1 protein</fullName>
    </submittedName>
</protein>
<dbReference type="PROSITE" id="PS51022">
    <property type="entry name" value="L27"/>
    <property type="match status" value="1"/>
</dbReference>
<proteinExistence type="predicted"/>
<dbReference type="GO" id="GO:0015485">
    <property type="term" value="F:cholesterol binding"/>
    <property type="evidence" value="ECO:0007669"/>
    <property type="project" value="TreeGrafter"/>
</dbReference>
<feature type="non-terminal residue" evidence="2">
    <location>
        <position position="124"/>
    </location>
</feature>
<dbReference type="GO" id="GO:0042632">
    <property type="term" value="P:cholesterol homeostasis"/>
    <property type="evidence" value="ECO:0007669"/>
    <property type="project" value="TreeGrafter"/>
</dbReference>
<reference evidence="2 3" key="1">
    <citation type="submission" date="2019-09" db="EMBL/GenBank/DDBJ databases">
        <title>Bird 10,000 Genomes (B10K) Project - Family phase.</title>
        <authorList>
            <person name="Zhang G."/>
        </authorList>
    </citation>
    <scope>NUCLEOTIDE SEQUENCE [LARGE SCALE GENOMIC DNA]</scope>
    <source>
        <strain evidence="2">B10K-CU-031-03</strain>
        <tissue evidence="2">Muscle</tissue>
    </source>
</reference>
<accession>A0A7K8Q2J2</accession>
<dbReference type="EMBL" id="VWPP01002029">
    <property type="protein sequence ID" value="NXE85871.1"/>
    <property type="molecule type" value="Genomic_DNA"/>
</dbReference>
<sequence>FSGVLSEEVLRALLELQERLAAATAWAPGAGREVTLRDVCYAPLNPTDPGLGDCCVNSVTQYFQNNGTRLAMTATQTDGKVTGTVDWRDHLIYCVKWVPLPGDGVGLGGVGVMPAGCWARHGAP</sequence>
<evidence type="ECO:0000313" key="3">
    <source>
        <dbReference type="Proteomes" id="UP000525205"/>
    </source>
</evidence>
<dbReference type="AlphaFoldDB" id="A0A7K8Q2J2"/>
<name>A0A7K8Q2J2_COCCO</name>
<organism evidence="2 3">
    <name type="scientific">Cochlearius cochlearius</name>
    <name type="common">Boat-billed heron</name>
    <dbReference type="NCBI Taxonomy" id="110676"/>
    <lineage>
        <taxon>Eukaryota</taxon>
        <taxon>Metazoa</taxon>
        <taxon>Chordata</taxon>
        <taxon>Craniata</taxon>
        <taxon>Vertebrata</taxon>
        <taxon>Euteleostomi</taxon>
        <taxon>Archelosauria</taxon>
        <taxon>Archosauria</taxon>
        <taxon>Dinosauria</taxon>
        <taxon>Saurischia</taxon>
        <taxon>Theropoda</taxon>
        <taxon>Coelurosauria</taxon>
        <taxon>Aves</taxon>
        <taxon>Neognathae</taxon>
        <taxon>Neoaves</taxon>
        <taxon>Aequornithes</taxon>
        <taxon>Pelecaniformes</taxon>
        <taxon>Ardeidae</taxon>
        <taxon>Cochlearius</taxon>
    </lineage>
</organism>
<dbReference type="GO" id="GO:0005886">
    <property type="term" value="C:plasma membrane"/>
    <property type="evidence" value="ECO:0007669"/>
    <property type="project" value="TreeGrafter"/>
</dbReference>
<dbReference type="InterPro" id="IPR004172">
    <property type="entry name" value="L27_dom"/>
</dbReference>
<dbReference type="Pfam" id="PF22314">
    <property type="entry name" value="NPC1_MLD"/>
    <property type="match status" value="1"/>
</dbReference>
<dbReference type="InterPro" id="IPR053956">
    <property type="entry name" value="NPC1_MLD"/>
</dbReference>
<dbReference type="PANTHER" id="PTHR45727">
    <property type="entry name" value="NPC INTRACELLULAR CHOLESTEROL TRANSPORTER 1"/>
    <property type="match status" value="1"/>
</dbReference>
<evidence type="ECO:0000259" key="1">
    <source>
        <dbReference type="PROSITE" id="PS51022"/>
    </source>
</evidence>
<comment type="caution">
    <text evidence="2">The sequence shown here is derived from an EMBL/GenBank/DDBJ whole genome shotgun (WGS) entry which is preliminary data.</text>
</comment>
<keyword evidence="3" id="KW-1185">Reference proteome</keyword>
<evidence type="ECO:0000313" key="2">
    <source>
        <dbReference type="EMBL" id="NXE85871.1"/>
    </source>
</evidence>
<gene>
    <name evidence="2" type="primary">Npc1l1_1</name>
    <name evidence="2" type="ORF">COCCOC_R15488</name>
</gene>
<feature type="non-terminal residue" evidence="2">
    <location>
        <position position="1"/>
    </location>
</feature>
<dbReference type="GO" id="GO:0015918">
    <property type="term" value="P:sterol transport"/>
    <property type="evidence" value="ECO:0007669"/>
    <property type="project" value="TreeGrafter"/>
</dbReference>
<dbReference type="GO" id="GO:0030299">
    <property type="term" value="P:intestinal cholesterol absorption"/>
    <property type="evidence" value="ECO:0007669"/>
    <property type="project" value="TreeGrafter"/>
</dbReference>
<dbReference type="Proteomes" id="UP000525205">
    <property type="component" value="Unassembled WGS sequence"/>
</dbReference>
<dbReference type="PANTHER" id="PTHR45727:SF3">
    <property type="entry name" value="NPC1-LIKE INTRACELLULAR CHOLESTEROL TRANSPORTER 1"/>
    <property type="match status" value="1"/>
</dbReference>